<evidence type="ECO:0000313" key="3">
    <source>
        <dbReference type="Proteomes" id="UP001346149"/>
    </source>
</evidence>
<gene>
    <name evidence="2" type="ORF">SAY86_013738</name>
</gene>
<proteinExistence type="predicted"/>
<dbReference type="CDD" id="cd09917">
    <property type="entry name" value="F-box_SF"/>
    <property type="match status" value="1"/>
</dbReference>
<dbReference type="EMBL" id="JAXQNO010000020">
    <property type="protein sequence ID" value="KAK4771963.1"/>
    <property type="molecule type" value="Genomic_DNA"/>
</dbReference>
<dbReference type="SUPFAM" id="SSF117281">
    <property type="entry name" value="Kelch motif"/>
    <property type="match status" value="1"/>
</dbReference>
<protein>
    <recommendedName>
        <fullName evidence="1">F-box domain-containing protein</fullName>
    </recommendedName>
</protein>
<dbReference type="SUPFAM" id="SSF81383">
    <property type="entry name" value="F-box domain"/>
    <property type="match status" value="1"/>
</dbReference>
<dbReference type="InterPro" id="IPR015915">
    <property type="entry name" value="Kelch-typ_b-propeller"/>
</dbReference>
<dbReference type="Pfam" id="PF07734">
    <property type="entry name" value="FBA_1"/>
    <property type="match status" value="1"/>
</dbReference>
<sequence>MWSDLPFHILDNVFSFLSVDSLARAHLACRNWHLCATSYLASPLHRLRRGQPPWFLALPSRGRGLSCYAHNPATQTWYHLSLDFFPEPVRPAASIVASGILLLRPSSSVAFKLAICNPFTRQLRYLPAPGRIRTNPALGVVVLPGPAASGSAPGFKIYVAGGMSDGGASYEPTLEVYESSTDTWRMVGSMPVEFAVRLTVWAPNESVHVGGSLYWVTSARAYSLMAFEIGSRGRWRELAVPFADRLEFAGLVEIGGRLVLVGAMFKGPARLWRLEDGSGDWKLITEAPAEMGERLLGRKPSWASVKCVGIEGAACLYRDIESGMIVWREVEEEEEEEEKRWEWSWVEGCSSIRGRKIHNFAVRGVFLHPNLSPSIFP</sequence>
<comment type="caution">
    <text evidence="2">The sequence shown here is derived from an EMBL/GenBank/DDBJ whole genome shotgun (WGS) entry which is preliminary data.</text>
</comment>
<dbReference type="Gene3D" id="2.120.10.80">
    <property type="entry name" value="Kelch-type beta propeller"/>
    <property type="match status" value="1"/>
</dbReference>
<dbReference type="Pfam" id="PF12937">
    <property type="entry name" value="F-box-like"/>
    <property type="match status" value="1"/>
</dbReference>
<evidence type="ECO:0000259" key="1">
    <source>
        <dbReference type="PROSITE" id="PS50181"/>
    </source>
</evidence>
<dbReference type="InterPro" id="IPR001810">
    <property type="entry name" value="F-box_dom"/>
</dbReference>
<dbReference type="AlphaFoldDB" id="A0AAN7QPX7"/>
<reference evidence="2 3" key="1">
    <citation type="journal article" date="2023" name="Hortic Res">
        <title>Pangenome of water caltrop reveals structural variations and asymmetric subgenome divergence after allopolyploidization.</title>
        <authorList>
            <person name="Zhang X."/>
            <person name="Chen Y."/>
            <person name="Wang L."/>
            <person name="Yuan Y."/>
            <person name="Fang M."/>
            <person name="Shi L."/>
            <person name="Lu R."/>
            <person name="Comes H.P."/>
            <person name="Ma Y."/>
            <person name="Chen Y."/>
            <person name="Huang G."/>
            <person name="Zhou Y."/>
            <person name="Zheng Z."/>
            <person name="Qiu Y."/>
        </authorList>
    </citation>
    <scope>NUCLEOTIDE SEQUENCE [LARGE SCALE GENOMIC DNA]</scope>
    <source>
        <strain evidence="2">F231</strain>
    </source>
</reference>
<keyword evidence="3" id="KW-1185">Reference proteome</keyword>
<accession>A0AAN7QPX7</accession>
<dbReference type="Gene3D" id="1.20.1280.50">
    <property type="match status" value="1"/>
</dbReference>
<dbReference type="PANTHER" id="PTHR31672">
    <property type="entry name" value="BNACNNG10540D PROTEIN"/>
    <property type="match status" value="1"/>
</dbReference>
<name>A0AAN7QPX7_TRANT</name>
<feature type="domain" description="F-box" evidence="1">
    <location>
        <begin position="1"/>
        <end position="33"/>
    </location>
</feature>
<dbReference type="InterPro" id="IPR006527">
    <property type="entry name" value="F-box-assoc_dom_typ1"/>
</dbReference>
<dbReference type="InterPro" id="IPR050796">
    <property type="entry name" value="SCF_F-box_component"/>
</dbReference>
<evidence type="ECO:0000313" key="2">
    <source>
        <dbReference type="EMBL" id="KAK4771963.1"/>
    </source>
</evidence>
<dbReference type="PANTHER" id="PTHR31672:SF2">
    <property type="entry name" value="F-BOX DOMAIN-CONTAINING PROTEIN"/>
    <property type="match status" value="1"/>
</dbReference>
<organism evidence="2 3">
    <name type="scientific">Trapa natans</name>
    <name type="common">Water chestnut</name>
    <dbReference type="NCBI Taxonomy" id="22666"/>
    <lineage>
        <taxon>Eukaryota</taxon>
        <taxon>Viridiplantae</taxon>
        <taxon>Streptophyta</taxon>
        <taxon>Embryophyta</taxon>
        <taxon>Tracheophyta</taxon>
        <taxon>Spermatophyta</taxon>
        <taxon>Magnoliopsida</taxon>
        <taxon>eudicotyledons</taxon>
        <taxon>Gunneridae</taxon>
        <taxon>Pentapetalae</taxon>
        <taxon>rosids</taxon>
        <taxon>malvids</taxon>
        <taxon>Myrtales</taxon>
        <taxon>Lythraceae</taxon>
        <taxon>Trapa</taxon>
    </lineage>
</organism>
<dbReference type="Proteomes" id="UP001346149">
    <property type="component" value="Unassembled WGS sequence"/>
</dbReference>
<dbReference type="PROSITE" id="PS50181">
    <property type="entry name" value="FBOX"/>
    <property type="match status" value="1"/>
</dbReference>
<dbReference type="InterPro" id="IPR036047">
    <property type="entry name" value="F-box-like_dom_sf"/>
</dbReference>